<dbReference type="WBParaSite" id="PSAMB.scaffold906size38830.g9572.t1">
    <property type="protein sequence ID" value="PSAMB.scaffold906size38830.g9572.t1"/>
    <property type="gene ID" value="PSAMB.scaffold906size38830.g9572"/>
</dbReference>
<keyword evidence="2" id="KW-1185">Reference proteome</keyword>
<accession>A0A914XLT9</accession>
<sequence length="360" mass="40853">MRRWRRRDDGTTAGHRRKLGGDARVWAILPSEERNLKALQRAVAQVFKLQPALLDDLKKDGEIVSQLLHKAANEAERAAAAQGRQRVFHMKTTELDMRAIVELCAYLVDVASTLTAFVTVFPDALRVFHQVGLTSELPSITERLCVSLAAELFFRIAKSGFSVNVRLLIGQLESFKKSTVQLFRQLLEKNAIYDPTLPADEAQKRAEDFVGLITAALDCENFIFVYNDVYPLETDLKQLLVNQLCTQPTIDYVRATLETICAKQVEMLKQKLRRRGLFQVNRSSKFETARLNEQVQLVEEVDALPASARRRPPRPDEEPRPFTADYTGGRSRQLKERNKGFVAGHNRKAGAMKKMRQGMI</sequence>
<evidence type="ECO:0000313" key="3">
    <source>
        <dbReference type="WBParaSite" id="PSAMB.scaffold906size38830.g9572.t1"/>
    </source>
</evidence>
<proteinExistence type="predicted"/>
<dbReference type="AlphaFoldDB" id="A0A914XLT9"/>
<organism evidence="2 3">
    <name type="scientific">Plectus sambesii</name>
    <dbReference type="NCBI Taxonomy" id="2011161"/>
    <lineage>
        <taxon>Eukaryota</taxon>
        <taxon>Metazoa</taxon>
        <taxon>Ecdysozoa</taxon>
        <taxon>Nematoda</taxon>
        <taxon>Chromadorea</taxon>
        <taxon>Plectida</taxon>
        <taxon>Plectina</taxon>
        <taxon>Plectoidea</taxon>
        <taxon>Plectidae</taxon>
        <taxon>Plectus</taxon>
    </lineage>
</organism>
<feature type="region of interest" description="Disordered" evidence="1">
    <location>
        <begin position="303"/>
        <end position="333"/>
    </location>
</feature>
<dbReference type="Proteomes" id="UP000887566">
    <property type="component" value="Unplaced"/>
</dbReference>
<evidence type="ECO:0000256" key="1">
    <source>
        <dbReference type="SAM" id="MobiDB-lite"/>
    </source>
</evidence>
<reference evidence="3" key="1">
    <citation type="submission" date="2022-11" db="UniProtKB">
        <authorList>
            <consortium name="WormBaseParasite"/>
        </authorList>
    </citation>
    <scope>IDENTIFICATION</scope>
</reference>
<name>A0A914XLT9_9BILA</name>
<evidence type="ECO:0000313" key="2">
    <source>
        <dbReference type="Proteomes" id="UP000887566"/>
    </source>
</evidence>
<protein>
    <submittedName>
        <fullName evidence="3">Uncharacterized protein</fullName>
    </submittedName>
</protein>